<organism evidence="1 2">
    <name type="scientific">Trichonephila clavata</name>
    <name type="common">Joro spider</name>
    <name type="synonym">Nephila clavata</name>
    <dbReference type="NCBI Taxonomy" id="2740835"/>
    <lineage>
        <taxon>Eukaryota</taxon>
        <taxon>Metazoa</taxon>
        <taxon>Ecdysozoa</taxon>
        <taxon>Arthropoda</taxon>
        <taxon>Chelicerata</taxon>
        <taxon>Arachnida</taxon>
        <taxon>Araneae</taxon>
        <taxon>Araneomorphae</taxon>
        <taxon>Entelegynae</taxon>
        <taxon>Araneoidea</taxon>
        <taxon>Nephilidae</taxon>
        <taxon>Trichonephila</taxon>
    </lineage>
</organism>
<keyword evidence="2" id="KW-1185">Reference proteome</keyword>
<comment type="caution">
    <text evidence="1">The sequence shown here is derived from an EMBL/GenBank/DDBJ whole genome shotgun (WGS) entry which is preliminary data.</text>
</comment>
<sequence>MSICNGEISESSASDLFKRRGVRFGSQDMEDEIVSVRSLAITEAKPFGDSSLESSLLLQNRNFISNAFPYMGCLQTEKECII</sequence>
<dbReference type="AlphaFoldDB" id="A0A8X6HH68"/>
<gene>
    <name evidence="1" type="ORF">TNCT_104861</name>
</gene>
<dbReference type="OrthoDB" id="10387167at2759"/>
<evidence type="ECO:0000313" key="2">
    <source>
        <dbReference type="Proteomes" id="UP000887116"/>
    </source>
</evidence>
<accession>A0A8X6HH68</accession>
<evidence type="ECO:0000313" key="1">
    <source>
        <dbReference type="EMBL" id="GFQ74177.1"/>
    </source>
</evidence>
<proteinExistence type="predicted"/>
<dbReference type="EMBL" id="BMAO01021394">
    <property type="protein sequence ID" value="GFQ74177.1"/>
    <property type="molecule type" value="Genomic_DNA"/>
</dbReference>
<reference evidence="1" key="1">
    <citation type="submission" date="2020-07" db="EMBL/GenBank/DDBJ databases">
        <title>Multicomponent nature underlies the extraordinary mechanical properties of spider dragline silk.</title>
        <authorList>
            <person name="Kono N."/>
            <person name="Nakamura H."/>
            <person name="Mori M."/>
            <person name="Yoshida Y."/>
            <person name="Ohtoshi R."/>
            <person name="Malay A.D."/>
            <person name="Moran D.A.P."/>
            <person name="Tomita M."/>
            <person name="Numata K."/>
            <person name="Arakawa K."/>
        </authorList>
    </citation>
    <scope>NUCLEOTIDE SEQUENCE</scope>
</reference>
<protein>
    <submittedName>
        <fullName evidence="1">Uncharacterized protein</fullName>
    </submittedName>
</protein>
<name>A0A8X6HH68_TRICU</name>
<dbReference type="Proteomes" id="UP000887116">
    <property type="component" value="Unassembled WGS sequence"/>
</dbReference>